<accession>A0AAU9F1Q3</accession>
<gene>
    <name evidence="1" type="ORF">FAK_32490</name>
</gene>
<keyword evidence="2" id="KW-1185">Reference proteome</keyword>
<dbReference type="EMBL" id="AP028679">
    <property type="protein sequence ID" value="BEQ16183.1"/>
    <property type="molecule type" value="Genomic_DNA"/>
</dbReference>
<dbReference type="AlphaFoldDB" id="A0AAU9F1Q3"/>
<sequence length="116" mass="13099">MGQKQLLTEELLLEVLRVAENHGWNPRGTAELYSSQPSNEDYLPRGVDGIRTISEKDALGIHVALRIAMASGVKIFGIRSSLGNEVEDEKTAPEDLMQYLVEFFHRGWVVVCRWNT</sequence>
<proteinExistence type="predicted"/>
<dbReference type="KEGG" id="dmp:FAK_32490"/>
<evidence type="ECO:0000313" key="1">
    <source>
        <dbReference type="EMBL" id="BEQ16183.1"/>
    </source>
</evidence>
<reference evidence="2" key="1">
    <citation type="journal article" date="2023" name="Arch. Microbiol.">
        <title>Desulfoferula mesophilus gen. nov. sp. nov., a mesophilic sulfate-reducing bacterium isolated from a brackish lake sediment.</title>
        <authorList>
            <person name="Watanabe T."/>
            <person name="Yabe T."/>
            <person name="Tsuji J.M."/>
            <person name="Fukui M."/>
        </authorList>
    </citation>
    <scope>NUCLEOTIDE SEQUENCE [LARGE SCALE GENOMIC DNA]</scope>
    <source>
        <strain evidence="2">12FAK</strain>
    </source>
</reference>
<evidence type="ECO:0000313" key="2">
    <source>
        <dbReference type="Proteomes" id="UP001366166"/>
    </source>
</evidence>
<name>A0AAU9F1Q3_9BACT</name>
<protein>
    <submittedName>
        <fullName evidence="1">Uncharacterized protein</fullName>
    </submittedName>
</protein>
<dbReference type="Proteomes" id="UP001366166">
    <property type="component" value="Chromosome"/>
</dbReference>
<organism evidence="1 2">
    <name type="scientific">Desulfoferula mesophila</name>
    <dbReference type="NCBI Taxonomy" id="3058419"/>
    <lineage>
        <taxon>Bacteria</taxon>
        <taxon>Pseudomonadati</taxon>
        <taxon>Thermodesulfobacteriota</taxon>
        <taxon>Desulfarculia</taxon>
        <taxon>Desulfarculales</taxon>
        <taxon>Desulfarculaceae</taxon>
        <taxon>Desulfoferula</taxon>
    </lineage>
</organism>